<gene>
    <name evidence="2" type="ORF">Ae201684_013019</name>
</gene>
<organism evidence="2 3">
    <name type="scientific">Aphanomyces euteiches</name>
    <dbReference type="NCBI Taxonomy" id="100861"/>
    <lineage>
        <taxon>Eukaryota</taxon>
        <taxon>Sar</taxon>
        <taxon>Stramenopiles</taxon>
        <taxon>Oomycota</taxon>
        <taxon>Saprolegniomycetes</taxon>
        <taxon>Saprolegniales</taxon>
        <taxon>Verrucalvaceae</taxon>
        <taxon>Aphanomyces</taxon>
    </lineage>
</organism>
<dbReference type="Pfam" id="PF10988">
    <property type="entry name" value="DUF2807"/>
    <property type="match status" value="2"/>
</dbReference>
<protein>
    <recommendedName>
        <fullName evidence="1">Putative auto-transporter adhesin head GIN domain-containing protein</fullName>
    </recommendedName>
</protein>
<evidence type="ECO:0000259" key="1">
    <source>
        <dbReference type="Pfam" id="PF10988"/>
    </source>
</evidence>
<name>A0A6G0WPG2_9STRA</name>
<dbReference type="InterPro" id="IPR021255">
    <property type="entry name" value="DUF2807"/>
</dbReference>
<dbReference type="VEuPathDB" id="FungiDB:AeMF1_014985"/>
<feature type="domain" description="Putative auto-transporter adhesin head GIN" evidence="1">
    <location>
        <begin position="52"/>
        <end position="225"/>
    </location>
</feature>
<comment type="caution">
    <text evidence="2">The sequence shown here is derived from an EMBL/GenBank/DDBJ whole genome shotgun (WGS) entry which is preliminary data.</text>
</comment>
<proteinExistence type="predicted"/>
<keyword evidence="3" id="KW-1185">Reference proteome</keyword>
<sequence>MEEKHQVRSGDKNDRPWIERVYDASLSIDSLSFEMGAVFVTADIPVKAPTIILLTTAQTIADSLNVTESGRTLSLTWKVGISRLVGQYYIEIQVPPHSIASITSACSGIIAVYPKVLKQHSGVAIKSQGSARILIEDTDLQAEKLDLSLTGPGVLQVACTTATIAGALDVSSTGSGTLAFFASSLSASHTAVSATGSGKTHVLIKSTANITDSLDVKTTGSGAVVLNADALSTHDCSAAAFGSGVVEIGSESQFFASKLKAKVTGSGQIKCIGNGSSTKQKFEVTGSGSIHSSLDATADCVVKITGSGNVYLPPNQTFAPHTAGSGKVFPFQGVERSAVYTMCLMPVPAPHELDYIPVLGPVQWLPKTLFG</sequence>
<dbReference type="AlphaFoldDB" id="A0A6G0WPG2"/>
<reference evidence="2 3" key="1">
    <citation type="submission" date="2019-07" db="EMBL/GenBank/DDBJ databases">
        <title>Genomics analysis of Aphanomyces spp. identifies a new class of oomycete effector associated with host adaptation.</title>
        <authorList>
            <person name="Gaulin E."/>
        </authorList>
    </citation>
    <scope>NUCLEOTIDE SEQUENCE [LARGE SCALE GENOMIC DNA]</scope>
    <source>
        <strain evidence="2 3">ATCC 201684</strain>
    </source>
</reference>
<dbReference type="Proteomes" id="UP000481153">
    <property type="component" value="Unassembled WGS sequence"/>
</dbReference>
<dbReference type="Gene3D" id="2.160.20.120">
    <property type="match status" value="2"/>
</dbReference>
<dbReference type="EMBL" id="VJMJ01000166">
    <property type="protein sequence ID" value="KAF0729271.1"/>
    <property type="molecule type" value="Genomic_DNA"/>
</dbReference>
<evidence type="ECO:0000313" key="2">
    <source>
        <dbReference type="EMBL" id="KAF0729271.1"/>
    </source>
</evidence>
<dbReference type="PANTHER" id="PTHR39200:SF1">
    <property type="entry name" value="AUTO-TRANSPORTER ADHESIN HEAD GIN DOMAIN-CONTAINING PROTEIN-RELATED"/>
    <property type="match status" value="1"/>
</dbReference>
<accession>A0A6G0WPG2</accession>
<dbReference type="PANTHER" id="PTHR39200">
    <property type="entry name" value="HYPOTHETICAL EXPORTED PROTEIN"/>
    <property type="match status" value="1"/>
</dbReference>
<evidence type="ECO:0000313" key="3">
    <source>
        <dbReference type="Proteomes" id="UP000481153"/>
    </source>
</evidence>
<feature type="domain" description="Putative auto-transporter adhesin head GIN" evidence="1">
    <location>
        <begin position="256"/>
        <end position="329"/>
    </location>
</feature>